<evidence type="ECO:0000256" key="3">
    <source>
        <dbReference type="ARBA" id="ARBA00022771"/>
    </source>
</evidence>
<dbReference type="SUPFAM" id="SSF57667">
    <property type="entry name" value="beta-beta-alpha zinc fingers"/>
    <property type="match status" value="2"/>
</dbReference>
<dbReference type="InterPro" id="IPR050688">
    <property type="entry name" value="Zinc_finger/UBP_domain"/>
</dbReference>
<dbReference type="Pfam" id="PF00096">
    <property type="entry name" value="zf-C2H2"/>
    <property type="match status" value="1"/>
</dbReference>
<dbReference type="PROSITE" id="PS50157">
    <property type="entry name" value="ZINC_FINGER_C2H2_2"/>
    <property type="match status" value="1"/>
</dbReference>
<evidence type="ECO:0000259" key="6">
    <source>
        <dbReference type="PROSITE" id="PS50157"/>
    </source>
</evidence>
<dbReference type="Gene3D" id="3.30.160.60">
    <property type="entry name" value="Classic Zinc Finger"/>
    <property type="match status" value="1"/>
</dbReference>
<dbReference type="GO" id="GO:0008270">
    <property type="term" value="F:zinc ion binding"/>
    <property type="evidence" value="ECO:0007669"/>
    <property type="project" value="UniProtKB-KW"/>
</dbReference>
<accession>A0A8S9WJP9</accession>
<dbReference type="SMART" id="SM00355">
    <property type="entry name" value="ZnF_C2H2"/>
    <property type="match status" value="3"/>
</dbReference>
<organism evidence="7 8">
    <name type="scientific">Apolygus lucorum</name>
    <name type="common">Small green plant bug</name>
    <name type="synonym">Lygocoris lucorum</name>
    <dbReference type="NCBI Taxonomy" id="248454"/>
    <lineage>
        <taxon>Eukaryota</taxon>
        <taxon>Metazoa</taxon>
        <taxon>Ecdysozoa</taxon>
        <taxon>Arthropoda</taxon>
        <taxon>Hexapoda</taxon>
        <taxon>Insecta</taxon>
        <taxon>Pterygota</taxon>
        <taxon>Neoptera</taxon>
        <taxon>Paraneoptera</taxon>
        <taxon>Hemiptera</taxon>
        <taxon>Heteroptera</taxon>
        <taxon>Panheteroptera</taxon>
        <taxon>Cimicomorpha</taxon>
        <taxon>Miridae</taxon>
        <taxon>Mirini</taxon>
        <taxon>Apolygus</taxon>
    </lineage>
</organism>
<keyword evidence="3 5" id="KW-0863">Zinc-finger</keyword>
<dbReference type="InterPro" id="IPR013087">
    <property type="entry name" value="Znf_C2H2_type"/>
</dbReference>
<feature type="domain" description="C2H2-type" evidence="6">
    <location>
        <begin position="58"/>
        <end position="85"/>
    </location>
</feature>
<keyword evidence="4" id="KW-0862">Zinc</keyword>
<gene>
    <name evidence="7" type="ORF">GE061_020261</name>
</gene>
<keyword evidence="8" id="KW-1185">Reference proteome</keyword>
<dbReference type="AlphaFoldDB" id="A0A8S9WJP9"/>
<evidence type="ECO:0000256" key="4">
    <source>
        <dbReference type="ARBA" id="ARBA00022833"/>
    </source>
</evidence>
<protein>
    <recommendedName>
        <fullName evidence="6">C2H2-type domain-containing protein</fullName>
    </recommendedName>
</protein>
<evidence type="ECO:0000256" key="1">
    <source>
        <dbReference type="ARBA" id="ARBA00022723"/>
    </source>
</evidence>
<evidence type="ECO:0000256" key="2">
    <source>
        <dbReference type="ARBA" id="ARBA00022737"/>
    </source>
</evidence>
<proteinExistence type="predicted"/>
<sequence length="174" mass="20010">MDQDCVGSQNKADVSNAKVAAERKHVCPLCGESVTNRKTISRHIKIGCVAANLEATIYICSDCERRYKNRESLSRHVKYECGKEPAFNCSYCSFRSKRKENLSCHVVAKHNDMNGFHLRKALEEPKESSHRNFSQIISLVQSMLEEVQKPRNTMETPQIRMWERAVVLLQFLSF</sequence>
<dbReference type="InterPro" id="IPR036236">
    <property type="entry name" value="Znf_C2H2_sf"/>
</dbReference>
<keyword evidence="1" id="KW-0479">Metal-binding</keyword>
<name>A0A8S9WJP9_APOLU</name>
<dbReference type="Proteomes" id="UP000466442">
    <property type="component" value="Unassembled WGS sequence"/>
</dbReference>
<dbReference type="PANTHER" id="PTHR24403">
    <property type="entry name" value="ZINC FINGER PROTEIN"/>
    <property type="match status" value="1"/>
</dbReference>
<evidence type="ECO:0000313" key="7">
    <source>
        <dbReference type="EMBL" id="KAF6197377.1"/>
    </source>
</evidence>
<reference evidence="7" key="1">
    <citation type="journal article" date="2021" name="Mol. Ecol. Resour.">
        <title>Apolygus lucorum genome provides insights into omnivorousness and mesophyll feeding.</title>
        <authorList>
            <person name="Liu Y."/>
            <person name="Liu H."/>
            <person name="Wang H."/>
            <person name="Huang T."/>
            <person name="Liu B."/>
            <person name="Yang B."/>
            <person name="Yin L."/>
            <person name="Li B."/>
            <person name="Zhang Y."/>
            <person name="Zhang S."/>
            <person name="Jiang F."/>
            <person name="Zhang X."/>
            <person name="Ren Y."/>
            <person name="Wang B."/>
            <person name="Wang S."/>
            <person name="Lu Y."/>
            <person name="Wu K."/>
            <person name="Fan W."/>
            <person name="Wang G."/>
        </authorList>
    </citation>
    <scope>NUCLEOTIDE SEQUENCE</scope>
    <source>
        <strain evidence="7">12Hb</strain>
    </source>
</reference>
<comment type="caution">
    <text evidence="7">The sequence shown here is derived from an EMBL/GenBank/DDBJ whole genome shotgun (WGS) entry which is preliminary data.</text>
</comment>
<evidence type="ECO:0000256" key="5">
    <source>
        <dbReference type="PROSITE-ProRule" id="PRU00042"/>
    </source>
</evidence>
<dbReference type="OrthoDB" id="8186305at2759"/>
<keyword evidence="2" id="KW-0677">Repeat</keyword>
<dbReference type="EMBL" id="WIXP02000101">
    <property type="protein sequence ID" value="KAF6197377.1"/>
    <property type="molecule type" value="Genomic_DNA"/>
</dbReference>
<evidence type="ECO:0000313" key="8">
    <source>
        <dbReference type="Proteomes" id="UP000466442"/>
    </source>
</evidence>